<dbReference type="Proteomes" id="UP000499080">
    <property type="component" value="Unassembled WGS sequence"/>
</dbReference>
<comment type="caution">
    <text evidence="1">The sequence shown here is derived from an EMBL/GenBank/DDBJ whole genome shotgun (WGS) entry which is preliminary data.</text>
</comment>
<name>A0A4Y2DP14_ARAVE</name>
<evidence type="ECO:0000313" key="1">
    <source>
        <dbReference type="EMBL" id="GBM17375.1"/>
    </source>
</evidence>
<protein>
    <submittedName>
        <fullName evidence="1">Uncharacterized protein</fullName>
    </submittedName>
</protein>
<proteinExistence type="predicted"/>
<dbReference type="AlphaFoldDB" id="A0A4Y2DP14"/>
<dbReference type="EMBL" id="BGPR01167109">
    <property type="protein sequence ID" value="GBM17375.1"/>
    <property type="molecule type" value="Genomic_DNA"/>
</dbReference>
<reference evidence="1 2" key="1">
    <citation type="journal article" date="2019" name="Sci. Rep.">
        <title>Orb-weaving spider Araneus ventricosus genome elucidates the spidroin gene catalogue.</title>
        <authorList>
            <person name="Kono N."/>
            <person name="Nakamura H."/>
            <person name="Ohtoshi R."/>
            <person name="Moran D.A.P."/>
            <person name="Shinohara A."/>
            <person name="Yoshida Y."/>
            <person name="Fujiwara M."/>
            <person name="Mori M."/>
            <person name="Tomita M."/>
            <person name="Arakawa K."/>
        </authorList>
    </citation>
    <scope>NUCLEOTIDE SEQUENCE [LARGE SCALE GENOMIC DNA]</scope>
</reference>
<keyword evidence="2" id="KW-1185">Reference proteome</keyword>
<dbReference type="OrthoDB" id="6775774at2759"/>
<accession>A0A4Y2DP14</accession>
<evidence type="ECO:0000313" key="2">
    <source>
        <dbReference type="Proteomes" id="UP000499080"/>
    </source>
</evidence>
<gene>
    <name evidence="1" type="ORF">AVEN_150209_1</name>
</gene>
<sequence length="144" mass="17012">MYEGEFSSAEKHRKNFSELCAQIQRLLVKETETKEFSEKRKFKLPKIELRKFNGDDKEYLTFWNENKMQYLLQAVVPITKTTRLVESFPVTAENYPKAISQLKERFGRDNLLVQIYVRDLLSMVVKNAASGHTKKDLRVLYDEL</sequence>
<organism evidence="1 2">
    <name type="scientific">Araneus ventricosus</name>
    <name type="common">Orbweaver spider</name>
    <name type="synonym">Epeira ventricosa</name>
    <dbReference type="NCBI Taxonomy" id="182803"/>
    <lineage>
        <taxon>Eukaryota</taxon>
        <taxon>Metazoa</taxon>
        <taxon>Ecdysozoa</taxon>
        <taxon>Arthropoda</taxon>
        <taxon>Chelicerata</taxon>
        <taxon>Arachnida</taxon>
        <taxon>Araneae</taxon>
        <taxon>Araneomorphae</taxon>
        <taxon>Entelegynae</taxon>
        <taxon>Araneoidea</taxon>
        <taxon>Araneidae</taxon>
        <taxon>Araneus</taxon>
    </lineage>
</organism>